<reference evidence="2 3" key="1">
    <citation type="submission" date="2023-03" db="EMBL/GenBank/DDBJ databases">
        <title>High recombination rates correlate with genetic variation in Cardiocondyla obscurior ants.</title>
        <authorList>
            <person name="Errbii M."/>
        </authorList>
    </citation>
    <scope>NUCLEOTIDE SEQUENCE [LARGE SCALE GENOMIC DNA]</scope>
    <source>
        <strain evidence="2">Alpha-2009</strain>
        <tissue evidence="2">Whole body</tissue>
    </source>
</reference>
<evidence type="ECO:0000313" key="3">
    <source>
        <dbReference type="Proteomes" id="UP001430953"/>
    </source>
</evidence>
<keyword evidence="1" id="KW-1133">Transmembrane helix</keyword>
<gene>
    <name evidence="2" type="ORF">PUN28_017997</name>
</gene>
<feature type="transmembrane region" description="Helical" evidence="1">
    <location>
        <begin position="36"/>
        <end position="58"/>
    </location>
</feature>
<feature type="transmembrane region" description="Helical" evidence="1">
    <location>
        <begin position="243"/>
        <end position="263"/>
    </location>
</feature>
<name>A0AAW2EFE9_9HYME</name>
<feature type="transmembrane region" description="Helical" evidence="1">
    <location>
        <begin position="97"/>
        <end position="119"/>
    </location>
</feature>
<dbReference type="Proteomes" id="UP001430953">
    <property type="component" value="Unassembled WGS sequence"/>
</dbReference>
<organism evidence="2 3">
    <name type="scientific">Cardiocondyla obscurior</name>
    <dbReference type="NCBI Taxonomy" id="286306"/>
    <lineage>
        <taxon>Eukaryota</taxon>
        <taxon>Metazoa</taxon>
        <taxon>Ecdysozoa</taxon>
        <taxon>Arthropoda</taxon>
        <taxon>Hexapoda</taxon>
        <taxon>Insecta</taxon>
        <taxon>Pterygota</taxon>
        <taxon>Neoptera</taxon>
        <taxon>Endopterygota</taxon>
        <taxon>Hymenoptera</taxon>
        <taxon>Apocrita</taxon>
        <taxon>Aculeata</taxon>
        <taxon>Formicoidea</taxon>
        <taxon>Formicidae</taxon>
        <taxon>Myrmicinae</taxon>
        <taxon>Cardiocondyla</taxon>
    </lineage>
</organism>
<feature type="transmembrane region" description="Helical" evidence="1">
    <location>
        <begin position="70"/>
        <end position="91"/>
    </location>
</feature>
<proteinExistence type="predicted"/>
<protein>
    <submittedName>
        <fullName evidence="2">Uncharacterized protein</fullName>
    </submittedName>
</protein>
<keyword evidence="1" id="KW-0812">Transmembrane</keyword>
<keyword evidence="1" id="KW-0472">Membrane</keyword>
<keyword evidence="3" id="KW-1185">Reference proteome</keyword>
<dbReference type="AlphaFoldDB" id="A0AAW2EFE9"/>
<feature type="transmembrane region" description="Helical" evidence="1">
    <location>
        <begin position="208"/>
        <end position="231"/>
    </location>
</feature>
<feature type="transmembrane region" description="Helical" evidence="1">
    <location>
        <begin position="7"/>
        <end position="24"/>
    </location>
</feature>
<evidence type="ECO:0000256" key="1">
    <source>
        <dbReference type="SAM" id="Phobius"/>
    </source>
</evidence>
<dbReference type="EMBL" id="JADYXP020000022">
    <property type="protein sequence ID" value="KAL0102426.1"/>
    <property type="molecule type" value="Genomic_DNA"/>
</dbReference>
<sequence>MVTTIQQALRPFLVMCFIVGLGFYPQKEFKNWWTAYLSILYSLMIWFTYAYLFYYIILLFTIKILFRTSVAIVVTEINIFTLIVSVIMSFYHQKVKFVFQYLTISAIGSRNLFFSIMSWSSERVLPPILLPLRVPIYFDELITNLIRKLNIKTIIAIFTYFKYSMYNLDRILPRYYEFFSVPQKQQVEAQAVFVPVELKLVLADAGDLFFPLISSGDSFLYFLYAYVIFYVSYQFRSFLESDIANILHFLYYNIILFYLRSFCVSKKKKKVMYFQLLKIHGLKDATYQQ</sequence>
<accession>A0AAW2EFE9</accession>
<evidence type="ECO:0000313" key="2">
    <source>
        <dbReference type="EMBL" id="KAL0102426.1"/>
    </source>
</evidence>
<comment type="caution">
    <text evidence="2">The sequence shown here is derived from an EMBL/GenBank/DDBJ whole genome shotgun (WGS) entry which is preliminary data.</text>
</comment>